<dbReference type="KEGG" id="ntr:B0W44_16145"/>
<dbReference type="UniPathway" id="UPA00031">
    <property type="reaction ID" value="UER00007"/>
</dbReference>
<proteinExistence type="inferred from homology"/>
<evidence type="ECO:0000256" key="10">
    <source>
        <dbReference type="ARBA" id="ARBA00022741"/>
    </source>
</evidence>
<evidence type="ECO:0000256" key="4">
    <source>
        <dbReference type="ARBA" id="ARBA00005169"/>
    </source>
</evidence>
<dbReference type="HAMAP" id="MF_01020">
    <property type="entry name" value="HisE"/>
    <property type="match status" value="1"/>
</dbReference>
<evidence type="ECO:0000256" key="2">
    <source>
        <dbReference type="ARBA" id="ARBA00001460"/>
    </source>
</evidence>
<comment type="pathway">
    <text evidence="4 15">Amino-acid biosynthesis; L-histidine biosynthesis; L-histidine from 5-phospho-alpha-D-ribose 1-diphosphate: step 3/9.</text>
</comment>
<evidence type="ECO:0000313" key="18">
    <source>
        <dbReference type="Proteomes" id="UP000188603"/>
    </source>
</evidence>
<dbReference type="EC" id="3.5.4.19" evidence="15"/>
<dbReference type="InterPro" id="IPR038019">
    <property type="entry name" value="PRib_AMP_CycHydrolase_sf"/>
</dbReference>
<feature type="region of interest" description="Phosphoribosyl-ATP pyrophosphohydrolase" evidence="15">
    <location>
        <begin position="122"/>
        <end position="212"/>
    </location>
</feature>
<comment type="similarity">
    <text evidence="6 15">In the C-terminal section; belongs to the PRA-PH family.</text>
</comment>
<dbReference type="InterPro" id="IPR008179">
    <property type="entry name" value="HisE"/>
</dbReference>
<dbReference type="Gene3D" id="1.10.287.1080">
    <property type="entry name" value="MazG-like"/>
    <property type="match status" value="1"/>
</dbReference>
<dbReference type="NCBIfam" id="TIGR03188">
    <property type="entry name" value="histidine_hisI"/>
    <property type="match status" value="1"/>
</dbReference>
<protein>
    <recommendedName>
        <fullName evidence="15">Histidine biosynthesis bifunctional protein HisIE</fullName>
    </recommendedName>
    <domain>
        <recommendedName>
            <fullName evidence="15">Phosphoribosyl-AMP cyclohydrolase</fullName>
            <shortName evidence="15">PRA-CH</shortName>
            <ecNumber evidence="15">3.5.4.19</ecNumber>
        </recommendedName>
    </domain>
    <domain>
        <recommendedName>
            <fullName evidence="15">Phosphoribosyl-ATP pyrophosphatase</fullName>
            <shortName evidence="15">PRA-PH</shortName>
            <ecNumber evidence="15">3.6.1.31</ecNumber>
        </recommendedName>
    </domain>
</protein>
<dbReference type="Gene3D" id="3.10.20.810">
    <property type="entry name" value="Phosphoribosyl-AMP cyclohydrolase"/>
    <property type="match status" value="1"/>
</dbReference>
<comment type="catalytic activity">
    <reaction evidence="2 15">
        <text>1-(5-phospho-beta-D-ribosyl)-ATP + H2O = 1-(5-phospho-beta-D-ribosyl)-5'-AMP + diphosphate + H(+)</text>
        <dbReference type="Rhea" id="RHEA:22828"/>
        <dbReference type="ChEBI" id="CHEBI:15377"/>
        <dbReference type="ChEBI" id="CHEBI:15378"/>
        <dbReference type="ChEBI" id="CHEBI:33019"/>
        <dbReference type="ChEBI" id="CHEBI:59457"/>
        <dbReference type="ChEBI" id="CHEBI:73183"/>
        <dbReference type="EC" id="3.6.1.31"/>
    </reaction>
</comment>
<dbReference type="CDD" id="cd11534">
    <property type="entry name" value="NTP-PPase_HisIE_like"/>
    <property type="match status" value="1"/>
</dbReference>
<evidence type="ECO:0000256" key="13">
    <source>
        <dbReference type="ARBA" id="ARBA00023102"/>
    </source>
</evidence>
<evidence type="ECO:0000256" key="8">
    <source>
        <dbReference type="ARBA" id="ARBA00022490"/>
    </source>
</evidence>
<dbReference type="HAMAP" id="MF_01019">
    <property type="entry name" value="HisIE"/>
    <property type="match status" value="1"/>
</dbReference>
<keyword evidence="8 15" id="KW-0963">Cytoplasm</keyword>
<keyword evidence="9 15" id="KW-0028">Amino-acid biosynthesis</keyword>
<dbReference type="InterPro" id="IPR002496">
    <property type="entry name" value="PRib_AMP_CycHydrolase_dom"/>
</dbReference>
<dbReference type="InterPro" id="IPR026660">
    <property type="entry name" value="PRA-CH"/>
</dbReference>
<evidence type="ECO:0000256" key="7">
    <source>
        <dbReference type="ARBA" id="ARBA00008299"/>
    </source>
</evidence>
<keyword evidence="14 15" id="KW-0511">Multifunctional enzyme</keyword>
<evidence type="ECO:0000256" key="6">
    <source>
        <dbReference type="ARBA" id="ARBA00007731"/>
    </source>
</evidence>
<dbReference type="EC" id="3.6.1.31" evidence="15"/>
<evidence type="ECO:0000256" key="1">
    <source>
        <dbReference type="ARBA" id="ARBA00000024"/>
    </source>
</evidence>
<dbReference type="OrthoDB" id="9795769at2"/>
<accession>A0A1U9KAJ3</accession>
<dbReference type="Pfam" id="PF01503">
    <property type="entry name" value="PRA-PH"/>
    <property type="match status" value="1"/>
</dbReference>
<dbReference type="PANTHER" id="PTHR42945">
    <property type="entry name" value="HISTIDINE BIOSYNTHESIS BIFUNCTIONAL PROTEIN"/>
    <property type="match status" value="1"/>
</dbReference>
<dbReference type="GO" id="GO:0005737">
    <property type="term" value="C:cytoplasm"/>
    <property type="evidence" value="ECO:0007669"/>
    <property type="project" value="UniProtKB-SubCell"/>
</dbReference>
<dbReference type="EMBL" id="CP019699">
    <property type="protein sequence ID" value="AQS57052.1"/>
    <property type="molecule type" value="Genomic_DNA"/>
</dbReference>
<dbReference type="Proteomes" id="UP000188603">
    <property type="component" value="Chromosome"/>
</dbReference>
<feature type="domain" description="Phosphoribosyl-AMP cyclohydrolase" evidence="16">
    <location>
        <begin position="34"/>
        <end position="105"/>
    </location>
</feature>
<evidence type="ECO:0000313" key="17">
    <source>
        <dbReference type="EMBL" id="AQS57052.1"/>
    </source>
</evidence>
<name>A0A1U9KAJ3_9BACL</name>
<evidence type="ECO:0000256" key="15">
    <source>
        <dbReference type="HAMAP-Rule" id="MF_01019"/>
    </source>
</evidence>
<dbReference type="SUPFAM" id="SSF141734">
    <property type="entry name" value="HisI-like"/>
    <property type="match status" value="1"/>
</dbReference>
<dbReference type="RefSeq" id="WP_077720901.1">
    <property type="nucleotide sequence ID" value="NZ_CP019699.1"/>
</dbReference>
<comment type="catalytic activity">
    <reaction evidence="1 15">
        <text>1-(5-phospho-beta-D-ribosyl)-5'-AMP + H2O = 1-(5-phospho-beta-D-ribosyl)-5-[(5-phospho-beta-D-ribosylamino)methylideneamino]imidazole-4-carboxamide</text>
        <dbReference type="Rhea" id="RHEA:20049"/>
        <dbReference type="ChEBI" id="CHEBI:15377"/>
        <dbReference type="ChEBI" id="CHEBI:58435"/>
        <dbReference type="ChEBI" id="CHEBI:59457"/>
        <dbReference type="EC" id="3.5.4.19"/>
    </reaction>
</comment>
<dbReference type="STRING" id="1471761.B0W44_16145"/>
<organism evidence="17 18">
    <name type="scientific">Novibacillus thermophilus</name>
    <dbReference type="NCBI Taxonomy" id="1471761"/>
    <lineage>
        <taxon>Bacteria</taxon>
        <taxon>Bacillati</taxon>
        <taxon>Bacillota</taxon>
        <taxon>Bacilli</taxon>
        <taxon>Bacillales</taxon>
        <taxon>Thermoactinomycetaceae</taxon>
        <taxon>Novibacillus</taxon>
    </lineage>
</organism>
<keyword evidence="10 15" id="KW-0547">Nucleotide-binding</keyword>
<evidence type="ECO:0000256" key="3">
    <source>
        <dbReference type="ARBA" id="ARBA00004496"/>
    </source>
</evidence>
<dbReference type="InterPro" id="IPR023019">
    <property type="entry name" value="His_synth_HisIE"/>
</dbReference>
<reference evidence="17 18" key="1">
    <citation type="journal article" date="2015" name="Int. J. Syst. Evol. Microbiol.">
        <title>Novibacillus thermophilus gen. nov., sp. nov., a Gram-staining-negative and moderately thermophilic member of the family Thermoactinomycetaceae.</title>
        <authorList>
            <person name="Yang G."/>
            <person name="Chen J."/>
            <person name="Zhou S."/>
        </authorList>
    </citation>
    <scope>NUCLEOTIDE SEQUENCE [LARGE SCALE GENOMIC DNA]</scope>
    <source>
        <strain evidence="17 18">SG-1</strain>
    </source>
</reference>
<evidence type="ECO:0000259" key="16">
    <source>
        <dbReference type="Pfam" id="PF01502"/>
    </source>
</evidence>
<dbReference type="FunFam" id="3.10.20.810:FF:000001">
    <property type="entry name" value="Histidine biosynthesis bifunctional protein HisIE"/>
    <property type="match status" value="1"/>
</dbReference>
<keyword evidence="13 15" id="KW-0368">Histidine biosynthesis</keyword>
<evidence type="ECO:0000256" key="5">
    <source>
        <dbReference type="ARBA" id="ARBA00005204"/>
    </source>
</evidence>
<feature type="region of interest" description="Phosphoribosyl-AMP cyclohydrolase" evidence="15">
    <location>
        <begin position="1"/>
        <end position="121"/>
    </location>
</feature>
<dbReference type="GO" id="GO:0000105">
    <property type="term" value="P:L-histidine biosynthetic process"/>
    <property type="evidence" value="ECO:0007669"/>
    <property type="project" value="UniProtKB-UniRule"/>
</dbReference>
<sequence>MVISQFDTSGIQFNENGLVPVIVQDAQSKTVLTLAYMNEEALKRTVETGETWFWSRSRQELWHKGATSGHTQQVVSLAYDCDRDALLVQVNPDGPACHTGAFSCFSEKGNKTQTQSDRLAVIRDLEALIAKRDAERPEGAYTTYLFEEGVDKILKKVGEEASEVIIAAKNRSASELQHEVADLLFHLLVLLQEQKLPLDNVLKELQNRQKDR</sequence>
<keyword evidence="12 15" id="KW-0067">ATP-binding</keyword>
<keyword evidence="11 15" id="KW-0378">Hydrolase</keyword>
<dbReference type="HAMAP" id="MF_01021">
    <property type="entry name" value="HisI"/>
    <property type="match status" value="1"/>
</dbReference>
<dbReference type="GO" id="GO:0004636">
    <property type="term" value="F:phosphoribosyl-ATP diphosphatase activity"/>
    <property type="evidence" value="ECO:0007669"/>
    <property type="project" value="UniProtKB-UniRule"/>
</dbReference>
<comment type="similarity">
    <text evidence="7 15">In the N-terminal section; belongs to the PRA-CH family.</text>
</comment>
<dbReference type="NCBIfam" id="NF000768">
    <property type="entry name" value="PRK00051.1"/>
    <property type="match status" value="1"/>
</dbReference>
<gene>
    <name evidence="15" type="primary">hisI</name>
    <name evidence="15" type="synonym">hisIE</name>
    <name evidence="17" type="ORF">B0W44_16145</name>
</gene>
<comment type="pathway">
    <text evidence="5 15">Amino-acid biosynthesis; L-histidine biosynthesis; L-histidine from 5-phospho-alpha-D-ribose 1-diphosphate: step 2/9.</text>
</comment>
<evidence type="ECO:0000256" key="12">
    <source>
        <dbReference type="ARBA" id="ARBA00022840"/>
    </source>
</evidence>
<dbReference type="PANTHER" id="PTHR42945:SF9">
    <property type="entry name" value="HISTIDINE BIOSYNTHESIS BIFUNCTIONAL PROTEIN HISIE"/>
    <property type="match status" value="1"/>
</dbReference>
<dbReference type="InterPro" id="IPR021130">
    <property type="entry name" value="PRib-ATP_PPHydrolase-like"/>
</dbReference>
<dbReference type="NCBIfam" id="NF002747">
    <property type="entry name" value="PRK02759.1"/>
    <property type="match status" value="1"/>
</dbReference>
<keyword evidence="18" id="KW-1185">Reference proteome</keyword>
<dbReference type="GO" id="GO:0004635">
    <property type="term" value="F:phosphoribosyl-AMP cyclohydrolase activity"/>
    <property type="evidence" value="ECO:0007669"/>
    <property type="project" value="UniProtKB-UniRule"/>
</dbReference>
<evidence type="ECO:0000256" key="14">
    <source>
        <dbReference type="ARBA" id="ARBA00023268"/>
    </source>
</evidence>
<dbReference type="GO" id="GO:0005524">
    <property type="term" value="F:ATP binding"/>
    <property type="evidence" value="ECO:0007669"/>
    <property type="project" value="UniProtKB-KW"/>
</dbReference>
<dbReference type="AlphaFoldDB" id="A0A1U9KAJ3"/>
<evidence type="ECO:0000256" key="11">
    <source>
        <dbReference type="ARBA" id="ARBA00022801"/>
    </source>
</evidence>
<dbReference type="Pfam" id="PF01502">
    <property type="entry name" value="PRA-CH"/>
    <property type="match status" value="1"/>
</dbReference>
<comment type="subcellular location">
    <subcellularLocation>
        <location evidence="3 15">Cytoplasm</location>
    </subcellularLocation>
</comment>
<dbReference type="SUPFAM" id="SSF101386">
    <property type="entry name" value="all-alpha NTP pyrophosphatases"/>
    <property type="match status" value="1"/>
</dbReference>
<evidence type="ECO:0000256" key="9">
    <source>
        <dbReference type="ARBA" id="ARBA00022605"/>
    </source>
</evidence>